<evidence type="ECO:0000313" key="4">
    <source>
        <dbReference type="Proteomes" id="UP000440578"/>
    </source>
</evidence>
<keyword evidence="4" id="KW-1185">Reference proteome</keyword>
<feature type="region of interest" description="Disordered" evidence="1">
    <location>
        <begin position="1"/>
        <end position="27"/>
    </location>
</feature>
<name>A0A6A4V8D3_AMPAM</name>
<evidence type="ECO:0000256" key="1">
    <source>
        <dbReference type="SAM" id="MobiDB-lite"/>
    </source>
</evidence>
<proteinExistence type="predicted"/>
<organism evidence="3 4">
    <name type="scientific">Amphibalanus amphitrite</name>
    <name type="common">Striped barnacle</name>
    <name type="synonym">Balanus amphitrite</name>
    <dbReference type="NCBI Taxonomy" id="1232801"/>
    <lineage>
        <taxon>Eukaryota</taxon>
        <taxon>Metazoa</taxon>
        <taxon>Ecdysozoa</taxon>
        <taxon>Arthropoda</taxon>
        <taxon>Crustacea</taxon>
        <taxon>Multicrustacea</taxon>
        <taxon>Cirripedia</taxon>
        <taxon>Thoracica</taxon>
        <taxon>Thoracicalcarea</taxon>
        <taxon>Balanomorpha</taxon>
        <taxon>Balanoidea</taxon>
        <taxon>Balanidae</taxon>
        <taxon>Amphibalaninae</taxon>
        <taxon>Amphibalanus</taxon>
    </lineage>
</organism>
<protein>
    <submittedName>
        <fullName evidence="3">Uncharacterized protein</fullName>
    </submittedName>
</protein>
<comment type="caution">
    <text evidence="3">The sequence shown here is derived from an EMBL/GenBank/DDBJ whole genome shotgun (WGS) entry which is preliminary data.</text>
</comment>
<dbReference type="OrthoDB" id="6398958at2759"/>
<accession>A0A6A4V8D3</accession>
<dbReference type="EMBL" id="VIIS01002164">
    <property type="protein sequence ID" value="KAF0287794.1"/>
    <property type="molecule type" value="Genomic_DNA"/>
</dbReference>
<gene>
    <name evidence="3" type="ORF">FJT64_001432</name>
</gene>
<keyword evidence="2" id="KW-0472">Membrane</keyword>
<evidence type="ECO:0000256" key="2">
    <source>
        <dbReference type="SAM" id="Phobius"/>
    </source>
</evidence>
<reference evidence="3 4" key="1">
    <citation type="submission" date="2019-07" db="EMBL/GenBank/DDBJ databases">
        <title>Draft genome assembly of a fouling barnacle, Amphibalanus amphitrite (Darwin, 1854): The first reference genome for Thecostraca.</title>
        <authorList>
            <person name="Kim W."/>
        </authorList>
    </citation>
    <scope>NUCLEOTIDE SEQUENCE [LARGE SCALE GENOMIC DNA]</scope>
    <source>
        <strain evidence="3">SNU_AA5</strain>
        <tissue evidence="3">Soma without cirri and trophi</tissue>
    </source>
</reference>
<sequence length="85" mass="9168">MGSTGAALKTRPENTYSGGRSPPPMPSIVTEPDDIDCRCPARGSRLLQLQSWLLCSPLPRALLALLAARGVLYLLGIRVCFVKMV</sequence>
<feature type="transmembrane region" description="Helical" evidence="2">
    <location>
        <begin position="61"/>
        <end position="81"/>
    </location>
</feature>
<dbReference type="Proteomes" id="UP000440578">
    <property type="component" value="Unassembled WGS sequence"/>
</dbReference>
<dbReference type="AlphaFoldDB" id="A0A6A4V8D3"/>
<keyword evidence="2" id="KW-0812">Transmembrane</keyword>
<evidence type="ECO:0000313" key="3">
    <source>
        <dbReference type="EMBL" id="KAF0287794.1"/>
    </source>
</evidence>
<keyword evidence="2" id="KW-1133">Transmembrane helix</keyword>